<dbReference type="InterPro" id="IPR007110">
    <property type="entry name" value="Ig-like_dom"/>
</dbReference>
<dbReference type="PANTHER" id="PTHR23278:SF19">
    <property type="entry name" value="OBSCURIN"/>
    <property type="match status" value="1"/>
</dbReference>
<reference evidence="3" key="1">
    <citation type="journal article" date="2023" name="G3 (Bethesda)">
        <title>Whole genome assemblies of Zophobas morio and Tenebrio molitor.</title>
        <authorList>
            <person name="Kaur S."/>
            <person name="Stinson S.A."/>
            <person name="diCenzo G.C."/>
        </authorList>
    </citation>
    <scope>NUCLEOTIDE SEQUENCE</scope>
    <source>
        <strain evidence="3">QUZm001</strain>
    </source>
</reference>
<dbReference type="PROSITE" id="PS50835">
    <property type="entry name" value="IG_LIKE"/>
    <property type="match status" value="1"/>
</dbReference>
<dbReference type="InterPro" id="IPR013106">
    <property type="entry name" value="Ig_V-set"/>
</dbReference>
<feature type="chain" id="PRO_5041283293" description="Ig-like domain-containing protein" evidence="1">
    <location>
        <begin position="21"/>
        <end position="177"/>
    </location>
</feature>
<evidence type="ECO:0000313" key="4">
    <source>
        <dbReference type="Proteomes" id="UP001168821"/>
    </source>
</evidence>
<dbReference type="InterPro" id="IPR013783">
    <property type="entry name" value="Ig-like_fold"/>
</dbReference>
<comment type="caution">
    <text evidence="3">The sequence shown here is derived from an EMBL/GenBank/DDBJ whole genome shotgun (WGS) entry which is preliminary data.</text>
</comment>
<dbReference type="Gene3D" id="2.60.40.10">
    <property type="entry name" value="Immunoglobulins"/>
    <property type="match status" value="1"/>
</dbReference>
<evidence type="ECO:0000256" key="1">
    <source>
        <dbReference type="SAM" id="SignalP"/>
    </source>
</evidence>
<sequence>MSSAGFLVLVLVLLVTCSEAEPATEFAEASDGGTASLPCSLAPSHPPDKVTVVLWYRGTQESPIYKYDVRSPRPQHWADASLENRYFLRILDAERAVMSISPTKLSDEEMFHCRVDFVSSPTRITHVNLTIVGELMDGNYRFYQKCKGGIRATVKNVHFMCRRNALETSREAIKLNV</sequence>
<evidence type="ECO:0000259" key="2">
    <source>
        <dbReference type="PROSITE" id="PS50835"/>
    </source>
</evidence>
<dbReference type="Pfam" id="PF07686">
    <property type="entry name" value="V-set"/>
    <property type="match status" value="1"/>
</dbReference>
<proteinExistence type="predicted"/>
<dbReference type="Proteomes" id="UP001168821">
    <property type="component" value="Unassembled WGS sequence"/>
</dbReference>
<accession>A0AA38IQW3</accession>
<dbReference type="SUPFAM" id="SSF48726">
    <property type="entry name" value="Immunoglobulin"/>
    <property type="match status" value="1"/>
</dbReference>
<dbReference type="InterPro" id="IPR036179">
    <property type="entry name" value="Ig-like_dom_sf"/>
</dbReference>
<feature type="signal peptide" evidence="1">
    <location>
        <begin position="1"/>
        <end position="20"/>
    </location>
</feature>
<gene>
    <name evidence="3" type="ORF">Zmor_009574</name>
</gene>
<name>A0AA38IQW3_9CUCU</name>
<dbReference type="EMBL" id="JALNTZ010000003">
    <property type="protein sequence ID" value="KAJ3657794.1"/>
    <property type="molecule type" value="Genomic_DNA"/>
</dbReference>
<dbReference type="PANTHER" id="PTHR23278">
    <property type="entry name" value="SIDESTEP PROTEIN"/>
    <property type="match status" value="1"/>
</dbReference>
<organism evidence="3 4">
    <name type="scientific">Zophobas morio</name>
    <dbReference type="NCBI Taxonomy" id="2755281"/>
    <lineage>
        <taxon>Eukaryota</taxon>
        <taxon>Metazoa</taxon>
        <taxon>Ecdysozoa</taxon>
        <taxon>Arthropoda</taxon>
        <taxon>Hexapoda</taxon>
        <taxon>Insecta</taxon>
        <taxon>Pterygota</taxon>
        <taxon>Neoptera</taxon>
        <taxon>Endopterygota</taxon>
        <taxon>Coleoptera</taxon>
        <taxon>Polyphaga</taxon>
        <taxon>Cucujiformia</taxon>
        <taxon>Tenebrionidae</taxon>
        <taxon>Zophobas</taxon>
    </lineage>
</organism>
<keyword evidence="4" id="KW-1185">Reference proteome</keyword>
<evidence type="ECO:0000313" key="3">
    <source>
        <dbReference type="EMBL" id="KAJ3657794.1"/>
    </source>
</evidence>
<protein>
    <recommendedName>
        <fullName evidence="2">Ig-like domain-containing protein</fullName>
    </recommendedName>
</protein>
<dbReference type="AlphaFoldDB" id="A0AA38IQW3"/>
<keyword evidence="1" id="KW-0732">Signal</keyword>
<feature type="domain" description="Ig-like" evidence="2">
    <location>
        <begin position="22"/>
        <end position="130"/>
    </location>
</feature>